<name>A0A382CFX9_9ZZZZ</name>
<dbReference type="Pfam" id="PF00107">
    <property type="entry name" value="ADH_zinc_N"/>
    <property type="match status" value="1"/>
</dbReference>
<dbReference type="InterPro" id="IPR036291">
    <property type="entry name" value="NAD(P)-bd_dom_sf"/>
</dbReference>
<dbReference type="InterPro" id="IPR050129">
    <property type="entry name" value="Zn_alcohol_dh"/>
</dbReference>
<accession>A0A382CFX9</accession>
<dbReference type="Pfam" id="PF08240">
    <property type="entry name" value="ADH_N"/>
    <property type="match status" value="1"/>
</dbReference>
<sequence>MKAAQLTGYKKFEFVEVDRPSPKEGQVLIKTERVSICGSDLRTYDRAHPEESYPFKIGAPCHESLGEVVESRSSELSVGDKVIVLPTETGGLIEYIAESPDRCIKIPGDGDLSVWMMAQPVGTVMYAIQQADSVLGKRVAILSQGAIGLAFAQLIARAGARQVIVTDILDYRLEAAKKAGATHTINAEREDVVAAVTEITEGAMVDIAIEACGRPETCNQVFQVIRQKGQAILFGM</sequence>
<dbReference type="AlphaFoldDB" id="A0A382CFX9"/>
<feature type="domain" description="Alcohol dehydrogenase-like C-terminal" evidence="2">
    <location>
        <begin position="146"/>
        <end position="236"/>
    </location>
</feature>
<dbReference type="Gene3D" id="3.90.180.10">
    <property type="entry name" value="Medium-chain alcohol dehydrogenases, catalytic domain"/>
    <property type="match status" value="2"/>
</dbReference>
<dbReference type="InterPro" id="IPR011032">
    <property type="entry name" value="GroES-like_sf"/>
</dbReference>
<dbReference type="Gene3D" id="3.40.50.720">
    <property type="entry name" value="NAD(P)-binding Rossmann-like Domain"/>
    <property type="match status" value="1"/>
</dbReference>
<evidence type="ECO:0000259" key="2">
    <source>
        <dbReference type="Pfam" id="PF00107"/>
    </source>
</evidence>
<reference evidence="4" key="1">
    <citation type="submission" date="2018-05" db="EMBL/GenBank/DDBJ databases">
        <authorList>
            <person name="Lanie J.A."/>
            <person name="Ng W.-L."/>
            <person name="Kazmierczak K.M."/>
            <person name="Andrzejewski T.M."/>
            <person name="Davidsen T.M."/>
            <person name="Wayne K.J."/>
            <person name="Tettelin H."/>
            <person name="Glass J.I."/>
            <person name="Rusch D."/>
            <person name="Podicherti R."/>
            <person name="Tsui H.-C.T."/>
            <person name="Winkler M.E."/>
        </authorList>
    </citation>
    <scope>NUCLEOTIDE SEQUENCE</scope>
</reference>
<dbReference type="InterPro" id="IPR013154">
    <property type="entry name" value="ADH-like_N"/>
</dbReference>
<evidence type="ECO:0008006" key="5">
    <source>
        <dbReference type="Google" id="ProtNLM"/>
    </source>
</evidence>
<evidence type="ECO:0000313" key="4">
    <source>
        <dbReference type="EMBL" id="SVB24995.1"/>
    </source>
</evidence>
<evidence type="ECO:0000256" key="1">
    <source>
        <dbReference type="ARBA" id="ARBA00023002"/>
    </source>
</evidence>
<dbReference type="PANTHER" id="PTHR43401">
    <property type="entry name" value="L-THREONINE 3-DEHYDROGENASE"/>
    <property type="match status" value="1"/>
</dbReference>
<dbReference type="PANTHER" id="PTHR43401:SF2">
    <property type="entry name" value="L-THREONINE 3-DEHYDROGENASE"/>
    <property type="match status" value="1"/>
</dbReference>
<dbReference type="EMBL" id="UINC01034326">
    <property type="protein sequence ID" value="SVB24995.1"/>
    <property type="molecule type" value="Genomic_DNA"/>
</dbReference>
<dbReference type="SUPFAM" id="SSF50129">
    <property type="entry name" value="GroES-like"/>
    <property type="match status" value="1"/>
</dbReference>
<feature type="domain" description="Alcohol dehydrogenase-like N-terminal" evidence="3">
    <location>
        <begin position="24"/>
        <end position="107"/>
    </location>
</feature>
<dbReference type="InterPro" id="IPR013149">
    <property type="entry name" value="ADH-like_C"/>
</dbReference>
<proteinExistence type="predicted"/>
<organism evidence="4">
    <name type="scientific">marine metagenome</name>
    <dbReference type="NCBI Taxonomy" id="408172"/>
    <lineage>
        <taxon>unclassified sequences</taxon>
        <taxon>metagenomes</taxon>
        <taxon>ecological metagenomes</taxon>
    </lineage>
</organism>
<keyword evidence="1" id="KW-0560">Oxidoreductase</keyword>
<feature type="non-terminal residue" evidence="4">
    <location>
        <position position="236"/>
    </location>
</feature>
<dbReference type="GO" id="GO:0016491">
    <property type="term" value="F:oxidoreductase activity"/>
    <property type="evidence" value="ECO:0007669"/>
    <property type="project" value="UniProtKB-KW"/>
</dbReference>
<evidence type="ECO:0000259" key="3">
    <source>
        <dbReference type="Pfam" id="PF08240"/>
    </source>
</evidence>
<dbReference type="SUPFAM" id="SSF51735">
    <property type="entry name" value="NAD(P)-binding Rossmann-fold domains"/>
    <property type="match status" value="1"/>
</dbReference>
<protein>
    <recommendedName>
        <fullName evidence="5">Enoyl reductase (ER) domain-containing protein</fullName>
    </recommendedName>
</protein>
<gene>
    <name evidence="4" type="ORF">METZ01_LOCUS177849</name>
</gene>